<name>Q6E7C9_OIKDI</name>
<dbReference type="PRINTS" id="PR01185">
    <property type="entry name" value="INTEGRINA"/>
</dbReference>
<feature type="transmembrane region" description="Helical" evidence="13">
    <location>
        <begin position="832"/>
        <end position="854"/>
    </location>
</feature>
<dbReference type="GO" id="GO:0005178">
    <property type="term" value="F:integrin binding"/>
    <property type="evidence" value="ECO:0007669"/>
    <property type="project" value="TreeGrafter"/>
</dbReference>
<evidence type="ECO:0000256" key="4">
    <source>
        <dbReference type="ARBA" id="ARBA00022729"/>
    </source>
</evidence>
<dbReference type="InterPro" id="IPR013519">
    <property type="entry name" value="Int_alpha_beta-p"/>
</dbReference>
<evidence type="ECO:0000256" key="3">
    <source>
        <dbReference type="ARBA" id="ARBA00022692"/>
    </source>
</evidence>
<reference evidence="15" key="1">
    <citation type="submission" date="2004-01" db="EMBL/GenBank/DDBJ databases">
        <title>OdiDll, a unique distal-less homeobox gene of the tunicate Oikopleura dioica, and the origin of vertebrate Dlx bigene clusters.</title>
        <authorList>
            <person name="Sperber S."/>
            <person name="Seo H.-C."/>
            <person name="Mikhaleva J."/>
            <person name="Jensen M.F."/>
            <person name="Ekker M."/>
        </authorList>
    </citation>
    <scope>NUCLEOTIDE SEQUENCE</scope>
</reference>
<dbReference type="GO" id="GO:0033627">
    <property type="term" value="P:cell adhesion mediated by integrin"/>
    <property type="evidence" value="ECO:0007669"/>
    <property type="project" value="TreeGrafter"/>
</dbReference>
<dbReference type="GO" id="GO:0007229">
    <property type="term" value="P:integrin-mediated signaling pathway"/>
    <property type="evidence" value="ECO:0007669"/>
    <property type="project" value="UniProtKB-KW"/>
</dbReference>
<dbReference type="SUPFAM" id="SSF69318">
    <property type="entry name" value="Integrin alpha N-terminal domain"/>
    <property type="match status" value="1"/>
</dbReference>
<feature type="repeat" description="FG-GAP" evidence="12">
    <location>
        <begin position="304"/>
        <end position="359"/>
    </location>
</feature>
<evidence type="ECO:0000256" key="10">
    <source>
        <dbReference type="ARBA" id="ARBA00023170"/>
    </source>
</evidence>
<dbReference type="InterPro" id="IPR032695">
    <property type="entry name" value="Integrin_dom_sf"/>
</dbReference>
<evidence type="ECO:0000313" key="15">
    <source>
        <dbReference type="EMBL" id="AAT39333.1"/>
    </source>
</evidence>
<evidence type="ECO:0000256" key="5">
    <source>
        <dbReference type="ARBA" id="ARBA00022737"/>
    </source>
</evidence>
<evidence type="ECO:0000256" key="6">
    <source>
        <dbReference type="ARBA" id="ARBA00022889"/>
    </source>
</evidence>
<dbReference type="GO" id="GO:0009897">
    <property type="term" value="C:external side of plasma membrane"/>
    <property type="evidence" value="ECO:0007669"/>
    <property type="project" value="TreeGrafter"/>
</dbReference>
<dbReference type="Gene3D" id="2.130.10.130">
    <property type="entry name" value="Integrin alpha, N-terminal"/>
    <property type="match status" value="1"/>
</dbReference>
<evidence type="ECO:0000259" key="14">
    <source>
        <dbReference type="Pfam" id="PF20805"/>
    </source>
</evidence>
<dbReference type="EMBL" id="AY532061">
    <property type="protein sequence ID" value="AAT39333.1"/>
    <property type="molecule type" value="Genomic_DNA"/>
</dbReference>
<feature type="repeat" description="FG-GAP" evidence="12">
    <location>
        <begin position="24"/>
        <end position="76"/>
    </location>
</feature>
<dbReference type="SUPFAM" id="SSF69179">
    <property type="entry name" value="Integrin domains"/>
    <property type="match status" value="1"/>
</dbReference>
<comment type="similarity">
    <text evidence="2 13">Belongs to the integrin alpha chain family.</text>
</comment>
<feature type="signal peptide" evidence="13">
    <location>
        <begin position="1"/>
        <end position="20"/>
    </location>
</feature>
<evidence type="ECO:0000256" key="2">
    <source>
        <dbReference type="ARBA" id="ARBA00008054"/>
    </source>
</evidence>
<evidence type="ECO:0000256" key="9">
    <source>
        <dbReference type="ARBA" id="ARBA00023136"/>
    </source>
</evidence>
<keyword evidence="8 13" id="KW-0401">Integrin</keyword>
<keyword evidence="3 13" id="KW-0812">Transmembrane</keyword>
<protein>
    <submittedName>
        <fullName evidence="15">Integrin alpha 3</fullName>
    </submittedName>
</protein>
<evidence type="ECO:0000256" key="7">
    <source>
        <dbReference type="ARBA" id="ARBA00022989"/>
    </source>
</evidence>
<evidence type="ECO:0000256" key="8">
    <source>
        <dbReference type="ARBA" id="ARBA00023037"/>
    </source>
</evidence>
<dbReference type="Pfam" id="PF01839">
    <property type="entry name" value="FG-GAP"/>
    <property type="match status" value="1"/>
</dbReference>
<dbReference type="GO" id="GO:0007160">
    <property type="term" value="P:cell-matrix adhesion"/>
    <property type="evidence" value="ECO:0007669"/>
    <property type="project" value="TreeGrafter"/>
</dbReference>
<dbReference type="InterPro" id="IPR013517">
    <property type="entry name" value="FG-GAP"/>
</dbReference>
<comment type="subcellular location">
    <subcellularLocation>
        <location evidence="1 13">Membrane</location>
        <topology evidence="1 13">Single-pass type I membrane protein</topology>
    </subcellularLocation>
</comment>
<keyword evidence="7 13" id="KW-1133">Transmembrane helix</keyword>
<keyword evidence="10 13" id="KW-0675">Receptor</keyword>
<dbReference type="GO" id="GO:0098609">
    <property type="term" value="P:cell-cell adhesion"/>
    <property type="evidence" value="ECO:0007669"/>
    <property type="project" value="TreeGrafter"/>
</dbReference>
<dbReference type="InterPro" id="IPR000413">
    <property type="entry name" value="Integrin_alpha"/>
</dbReference>
<dbReference type="GO" id="GO:0008305">
    <property type="term" value="C:integrin complex"/>
    <property type="evidence" value="ECO:0007669"/>
    <property type="project" value="InterPro"/>
</dbReference>
<dbReference type="SMART" id="SM00191">
    <property type="entry name" value="Int_alpha"/>
    <property type="match status" value="3"/>
</dbReference>
<dbReference type="Gene3D" id="2.60.40.1510">
    <property type="entry name" value="ntegrin, alpha v. Chain A, domain 3"/>
    <property type="match status" value="1"/>
</dbReference>
<evidence type="ECO:0000256" key="1">
    <source>
        <dbReference type="ARBA" id="ARBA00004479"/>
    </source>
</evidence>
<sequence length="918" mass="102819">MEKIRALVIAAFLCGRVCHAFNVGNVVASHQGAPGSLFGYAIATKDGADGLIIGAPTDENVGASFICNEQCVKDDSGKLEGSPGSIGPCLYVINFNPEKVENRQCVDEYSEFSELQYKMLGRCFIKTGIEESKMVEPRCTFHNKYNSPEIDCSYGFGFAAVGQEFDETAIVDFSRSLGTSAKKSLLWRNYDQTYEGSAIARFGKGAVVGSPSRMRNYELAGRVMFYEVRSKEALKLSKYPLWTVQPVEAKVGEGFGSSLATGTFGVKNGDSDLVVGSPYWFEDGRPDLGRVTVFRNHRGEGIFEESLILKGEVTNARFGSSLSVYDLDLDGFDDLLIAAPYGEKGTISVYNGHSGGLRAEPSQIIKSEGSLNWYGLAMGLRNRQLVVSAPKKDFVDVLALRTPLKLTSFFRQFPEKPIKRNEFSVSYEFCYQFSSTLTESIRINVVCEHDQLRVENPKVFYSGLSLQSGRPFCQEILFELKQNPWLDHQHDLPVAIKATLSEGQDQIALDPNSGVNLARKISFDKQCGSDNICMSELKLGRVETTTETVVFGADNIVEATTMLEIRGENAFGTFIFVNTTSKLNVAMLLFGANDQKSIPCRQLENNLKSCLIGNPARPDLYRLKFRFDIDPDVTQTRTDIVFYANSTNDFPAESEKRKLSLPHEIRTLFQDSLKVSPSFITFEKNYGPIRWDFSVENKGPSTDNLITQKVKCEVPSIVSGGLFNRTDDFHLEKIDDFVMFDCSSDSSSARCVEITCHTDQLLKKNEILSVYLEAEINDEIFSMLNSSSKFIPEFTFEVGRGPYDKLELFQKETSKIEFTVLMPVALYDSLPLLWIVFAVVTGLLLLAVIATVMYKTGCFTRTKRDECDVGLQYETAVSYRPENNREHILCLLDKEIFRGHCECRECRECRETVENFFS</sequence>
<dbReference type="InterPro" id="IPR048285">
    <property type="entry name" value="Integrin_alpha_Ig-like_2"/>
</dbReference>
<feature type="domain" description="Integrin alpha second immunoglobulin-like" evidence="14">
    <location>
        <begin position="527"/>
        <end position="654"/>
    </location>
</feature>
<keyword evidence="5" id="KW-0677">Repeat</keyword>
<feature type="chain" id="PRO_5001426088" evidence="13">
    <location>
        <begin position="21"/>
        <end position="918"/>
    </location>
</feature>
<dbReference type="Pfam" id="PF20805">
    <property type="entry name" value="Integrin_A_Ig_2"/>
    <property type="match status" value="1"/>
</dbReference>
<keyword evidence="9 13" id="KW-0472">Membrane</keyword>
<dbReference type="AlphaFoldDB" id="Q6E7C9"/>
<dbReference type="PROSITE" id="PS51470">
    <property type="entry name" value="FG_GAP"/>
    <property type="match status" value="2"/>
</dbReference>
<keyword evidence="4 13" id="KW-0732">Signal</keyword>
<dbReference type="Gene3D" id="1.20.5.930">
    <property type="entry name" value="Bicelle-embedded integrin alpha(iib) transmembrane segment"/>
    <property type="match status" value="1"/>
</dbReference>
<accession>Q6E7C9</accession>
<evidence type="ECO:0000256" key="13">
    <source>
        <dbReference type="RuleBase" id="RU003762"/>
    </source>
</evidence>
<dbReference type="PANTHER" id="PTHR23220">
    <property type="entry name" value="INTEGRIN ALPHA"/>
    <property type="match status" value="1"/>
</dbReference>
<evidence type="ECO:0000256" key="12">
    <source>
        <dbReference type="PROSITE-ProRule" id="PRU00803"/>
    </source>
</evidence>
<proteinExistence type="inferred from homology"/>
<keyword evidence="6 13" id="KW-0130">Cell adhesion</keyword>
<keyword evidence="11" id="KW-0325">Glycoprotein</keyword>
<dbReference type="InterPro" id="IPR028994">
    <property type="entry name" value="Integrin_alpha_N"/>
</dbReference>
<dbReference type="PANTHER" id="PTHR23220:SF122">
    <property type="entry name" value="INTEGRIN ALPHA-PS1"/>
    <property type="match status" value="1"/>
</dbReference>
<organism evidence="15">
    <name type="scientific">Oikopleura dioica</name>
    <name type="common">Tunicate</name>
    <dbReference type="NCBI Taxonomy" id="34765"/>
    <lineage>
        <taxon>Eukaryota</taxon>
        <taxon>Metazoa</taxon>
        <taxon>Chordata</taxon>
        <taxon>Tunicata</taxon>
        <taxon>Appendicularia</taxon>
        <taxon>Copelata</taxon>
        <taxon>Oikopleuridae</taxon>
        <taxon>Oikopleura</taxon>
    </lineage>
</organism>
<evidence type="ECO:0000256" key="11">
    <source>
        <dbReference type="ARBA" id="ARBA00023180"/>
    </source>
</evidence>